<evidence type="ECO:0000259" key="1">
    <source>
        <dbReference type="PROSITE" id="PS51819"/>
    </source>
</evidence>
<dbReference type="Pfam" id="PF00903">
    <property type="entry name" value="Glyoxalase"/>
    <property type="match status" value="1"/>
</dbReference>
<sequence length="124" mass="14057">MTTILQNHYVLAVHDVRVSAAFYVDVLDFRIVAEPPGWIFVCRDNCMIMLGECPDDLPPAELGCHSYFAYLRVDDADAWYAQCKARDAECLGGIEDKPWGMREFGIRTTDGHRLMIGQMISPKD</sequence>
<dbReference type="InterPro" id="IPR037523">
    <property type="entry name" value="VOC_core"/>
</dbReference>
<comment type="caution">
    <text evidence="2">The sequence shown here is derived from an EMBL/GenBank/DDBJ whole genome shotgun (WGS) entry which is preliminary data.</text>
</comment>
<proteinExistence type="predicted"/>
<name>A0ABQ2ZTG4_9GAMM</name>
<accession>A0ABQ2ZTG4</accession>
<dbReference type="SUPFAM" id="SSF54593">
    <property type="entry name" value="Glyoxalase/Bleomycin resistance protein/Dihydroxybiphenyl dioxygenase"/>
    <property type="match status" value="1"/>
</dbReference>
<feature type="domain" description="VOC" evidence="1">
    <location>
        <begin position="5"/>
        <end position="119"/>
    </location>
</feature>
<dbReference type="Gene3D" id="3.10.180.10">
    <property type="entry name" value="2,3-Dihydroxybiphenyl 1,2-Dioxygenase, domain 1"/>
    <property type="match status" value="1"/>
</dbReference>
<dbReference type="EMBL" id="BMXT01000001">
    <property type="protein sequence ID" value="GGY22933.1"/>
    <property type="molecule type" value="Genomic_DNA"/>
</dbReference>
<evidence type="ECO:0000313" key="3">
    <source>
        <dbReference type="Proteomes" id="UP000621898"/>
    </source>
</evidence>
<keyword evidence="3" id="KW-1185">Reference proteome</keyword>
<dbReference type="Proteomes" id="UP000621898">
    <property type="component" value="Unassembled WGS sequence"/>
</dbReference>
<organism evidence="2 3">
    <name type="scientific">Rhodanobacter panaciterrae</name>
    <dbReference type="NCBI Taxonomy" id="490572"/>
    <lineage>
        <taxon>Bacteria</taxon>
        <taxon>Pseudomonadati</taxon>
        <taxon>Pseudomonadota</taxon>
        <taxon>Gammaproteobacteria</taxon>
        <taxon>Lysobacterales</taxon>
        <taxon>Rhodanobacteraceae</taxon>
        <taxon>Rhodanobacter</taxon>
    </lineage>
</organism>
<dbReference type="RefSeq" id="WP_229792795.1">
    <property type="nucleotide sequence ID" value="NZ_BMXT01000001.1"/>
</dbReference>
<evidence type="ECO:0000313" key="2">
    <source>
        <dbReference type="EMBL" id="GGY22933.1"/>
    </source>
</evidence>
<dbReference type="InterPro" id="IPR004360">
    <property type="entry name" value="Glyas_Fos-R_dOase_dom"/>
</dbReference>
<dbReference type="PROSITE" id="PS51819">
    <property type="entry name" value="VOC"/>
    <property type="match status" value="1"/>
</dbReference>
<dbReference type="InterPro" id="IPR029068">
    <property type="entry name" value="Glyas_Bleomycin-R_OHBP_Dase"/>
</dbReference>
<protein>
    <recommendedName>
        <fullName evidence="1">VOC domain-containing protein</fullName>
    </recommendedName>
</protein>
<reference evidence="3" key="1">
    <citation type="journal article" date="2019" name="Int. J. Syst. Evol. Microbiol.">
        <title>The Global Catalogue of Microorganisms (GCM) 10K type strain sequencing project: providing services to taxonomists for standard genome sequencing and annotation.</title>
        <authorList>
            <consortium name="The Broad Institute Genomics Platform"/>
            <consortium name="The Broad Institute Genome Sequencing Center for Infectious Disease"/>
            <person name="Wu L."/>
            <person name="Ma J."/>
        </authorList>
    </citation>
    <scope>NUCLEOTIDE SEQUENCE [LARGE SCALE GENOMIC DNA]</scope>
    <source>
        <strain evidence="3">KCTC 22232</strain>
    </source>
</reference>
<gene>
    <name evidence="2" type="ORF">GCM10008098_15400</name>
</gene>